<dbReference type="RefSeq" id="WP_154570976.1">
    <property type="nucleotide sequence ID" value="NZ_VWSJ01000023.1"/>
</dbReference>
<keyword evidence="3" id="KW-1185">Reference proteome</keyword>
<feature type="transmembrane region" description="Helical" evidence="1">
    <location>
        <begin position="145"/>
        <end position="167"/>
    </location>
</feature>
<feature type="transmembrane region" description="Helical" evidence="1">
    <location>
        <begin position="7"/>
        <end position="25"/>
    </location>
</feature>
<feature type="transmembrane region" description="Helical" evidence="1">
    <location>
        <begin position="122"/>
        <end position="139"/>
    </location>
</feature>
<accession>A0A6L5WHP8</accession>
<organism evidence="2 3">
    <name type="scientific">Campylobacter portucalensis</name>
    <dbReference type="NCBI Taxonomy" id="2608384"/>
    <lineage>
        <taxon>Bacteria</taxon>
        <taxon>Pseudomonadati</taxon>
        <taxon>Campylobacterota</taxon>
        <taxon>Epsilonproteobacteria</taxon>
        <taxon>Campylobacterales</taxon>
        <taxon>Campylobacteraceae</taxon>
        <taxon>Campylobacter</taxon>
    </lineage>
</organism>
<reference evidence="2 3" key="1">
    <citation type="submission" date="2019-09" db="EMBL/GenBank/DDBJ databases">
        <authorList>
            <person name="Silva M."/>
            <person name="Pereira G."/>
            <person name="Lopes-Da-Costa L."/>
            <person name="Silva E."/>
        </authorList>
    </citation>
    <scope>NUCLEOTIDE SEQUENCE [LARGE SCALE GENOMIC DNA]</scope>
    <source>
        <strain evidence="2 3">FMV-PI01</strain>
    </source>
</reference>
<dbReference type="EMBL" id="VWSJ01000023">
    <property type="protein sequence ID" value="MSN96710.1"/>
    <property type="molecule type" value="Genomic_DNA"/>
</dbReference>
<evidence type="ECO:0000313" key="3">
    <source>
        <dbReference type="Proteomes" id="UP000476338"/>
    </source>
</evidence>
<reference evidence="2 3" key="2">
    <citation type="submission" date="2020-03" db="EMBL/GenBank/DDBJ databases">
        <title>Campylobacter portucalensis sp. nov., a new species of Campylobacter isolated from the reproductive tract of bulls.</title>
        <authorList>
            <person name="Silva M.F."/>
            <person name="Pereira G."/>
            <person name="Carneiro C."/>
            <person name="Hemphill A."/>
            <person name="Mateus L."/>
            <person name="Lopes-Da-Costa L."/>
            <person name="Silva E."/>
        </authorList>
    </citation>
    <scope>NUCLEOTIDE SEQUENCE [LARGE SCALE GENOMIC DNA]</scope>
    <source>
        <strain evidence="2 3">FMV-PI01</strain>
    </source>
</reference>
<name>A0A6L5WHP8_9BACT</name>
<feature type="transmembrane region" description="Helical" evidence="1">
    <location>
        <begin position="31"/>
        <end position="49"/>
    </location>
</feature>
<protein>
    <submittedName>
        <fullName evidence="2">DNA gyrase subunit B</fullName>
    </submittedName>
</protein>
<feature type="transmembrane region" description="Helical" evidence="1">
    <location>
        <begin position="56"/>
        <end position="75"/>
    </location>
</feature>
<evidence type="ECO:0000313" key="2">
    <source>
        <dbReference type="EMBL" id="MSN96710.1"/>
    </source>
</evidence>
<sequence>MKRFHLRLVNQILLSIFSVLYPFGIVFKSEFLLEIAFFLALFWGLKAYFDKKYCYFLVSLFFIFIAFFRKFAFFYPVLMNLAMFLVFFISLKNESIITKFAKIKEPNLPQKGVIYTRNLTKIWCLFFIINGLFSFLLFFVNEKFWAIYCGFISYVLVFILFFGEILYRKVFIKID</sequence>
<comment type="caution">
    <text evidence="2">The sequence shown here is derived from an EMBL/GenBank/DDBJ whole genome shotgun (WGS) entry which is preliminary data.</text>
</comment>
<keyword evidence="1" id="KW-0472">Membrane</keyword>
<dbReference type="AlphaFoldDB" id="A0A6L5WHP8"/>
<gene>
    <name evidence="2" type="ORF">F1B92_05970</name>
</gene>
<proteinExistence type="predicted"/>
<keyword evidence="1" id="KW-0812">Transmembrane</keyword>
<dbReference type="Proteomes" id="UP000476338">
    <property type="component" value="Unassembled WGS sequence"/>
</dbReference>
<keyword evidence="1" id="KW-1133">Transmembrane helix</keyword>
<evidence type="ECO:0000256" key="1">
    <source>
        <dbReference type="SAM" id="Phobius"/>
    </source>
</evidence>